<comment type="caution">
    <text evidence="1">The sequence shown here is derived from an EMBL/GenBank/DDBJ whole genome shotgun (WGS) entry which is preliminary data.</text>
</comment>
<reference evidence="1 2" key="1">
    <citation type="submission" date="2023-02" db="EMBL/GenBank/DDBJ databases">
        <title>LHISI_Scaffold_Assembly.</title>
        <authorList>
            <person name="Stuart O.P."/>
            <person name="Cleave R."/>
            <person name="Magrath M.J.L."/>
            <person name="Mikheyev A.S."/>
        </authorList>
    </citation>
    <scope>NUCLEOTIDE SEQUENCE [LARGE SCALE GENOMIC DNA]</scope>
    <source>
        <strain evidence="1">Daus_M_001</strain>
        <tissue evidence="1">Leg muscle</tissue>
    </source>
</reference>
<keyword evidence="2" id="KW-1185">Reference proteome</keyword>
<accession>A0ABQ9GS01</accession>
<evidence type="ECO:0000313" key="1">
    <source>
        <dbReference type="EMBL" id="KAJ8874817.1"/>
    </source>
</evidence>
<organism evidence="1 2">
    <name type="scientific">Dryococelus australis</name>
    <dbReference type="NCBI Taxonomy" id="614101"/>
    <lineage>
        <taxon>Eukaryota</taxon>
        <taxon>Metazoa</taxon>
        <taxon>Ecdysozoa</taxon>
        <taxon>Arthropoda</taxon>
        <taxon>Hexapoda</taxon>
        <taxon>Insecta</taxon>
        <taxon>Pterygota</taxon>
        <taxon>Neoptera</taxon>
        <taxon>Polyneoptera</taxon>
        <taxon>Phasmatodea</taxon>
        <taxon>Verophasmatodea</taxon>
        <taxon>Anareolatae</taxon>
        <taxon>Phasmatidae</taxon>
        <taxon>Eurycanthinae</taxon>
        <taxon>Dryococelus</taxon>
    </lineage>
</organism>
<evidence type="ECO:0000313" key="2">
    <source>
        <dbReference type="Proteomes" id="UP001159363"/>
    </source>
</evidence>
<proteinExistence type="predicted"/>
<name>A0ABQ9GS01_9NEOP</name>
<sequence length="206" mass="23515">MFWSIVLASLSDSRGAGNLPDLDRRDCLGRDGPPSRRFLKVWAIVRPWAIDDERVEQRVAKEVTSRSNICGLRAPVQGRTSLGEGDRRRRDSQVVRQYDSCHWSILPQSRQPTRYNQITVQRFVITHFHVSEPSSNPRFLHVGIVPDDAAGRRVISGISRFPRLYILALLHTHHASLKNSMLRGLCRCSSKVKKRERNTGEINTHA</sequence>
<protein>
    <submittedName>
        <fullName evidence="1">Uncharacterized protein</fullName>
    </submittedName>
</protein>
<dbReference type="EMBL" id="JARBHB010000009">
    <property type="protein sequence ID" value="KAJ8874817.1"/>
    <property type="molecule type" value="Genomic_DNA"/>
</dbReference>
<gene>
    <name evidence="1" type="ORF">PR048_022706</name>
</gene>
<dbReference type="Proteomes" id="UP001159363">
    <property type="component" value="Chromosome 8"/>
</dbReference>